<dbReference type="PANTHER" id="PTHR31286">
    <property type="entry name" value="GLYCINE-RICH CELL WALL STRUCTURAL PROTEIN 1.8-LIKE"/>
    <property type="match status" value="1"/>
</dbReference>
<dbReference type="EMBL" id="QGKY02000246">
    <property type="protein sequence ID" value="KAF2586875.1"/>
    <property type="molecule type" value="Genomic_DNA"/>
</dbReference>
<feature type="region of interest" description="Disordered" evidence="1">
    <location>
        <begin position="435"/>
        <end position="460"/>
    </location>
</feature>
<comment type="caution">
    <text evidence="2">The sequence shown here is derived from an EMBL/GenBank/DDBJ whole genome shotgun (WGS) entry which is preliminary data.</text>
</comment>
<dbReference type="AlphaFoldDB" id="A0A8S9JXR3"/>
<evidence type="ECO:0008006" key="3">
    <source>
        <dbReference type="Google" id="ProtNLM"/>
    </source>
</evidence>
<dbReference type="InterPro" id="IPR040256">
    <property type="entry name" value="At4g02000-like"/>
</dbReference>
<reference evidence="2" key="1">
    <citation type="submission" date="2019-12" db="EMBL/GenBank/DDBJ databases">
        <title>Genome sequencing and annotation of Brassica cretica.</title>
        <authorList>
            <person name="Studholme D.J."/>
            <person name="Sarris P.F."/>
        </authorList>
    </citation>
    <scope>NUCLEOTIDE SEQUENCE</scope>
    <source>
        <strain evidence="2">PFS-102/07</strain>
        <tissue evidence="2">Leaf</tissue>
    </source>
</reference>
<proteinExistence type="predicted"/>
<feature type="region of interest" description="Disordered" evidence="1">
    <location>
        <begin position="227"/>
        <end position="316"/>
    </location>
</feature>
<dbReference type="PANTHER" id="PTHR31286:SF162">
    <property type="entry name" value="DUF4283 DOMAIN-CONTAINING PROTEIN-RELATED"/>
    <property type="match status" value="1"/>
</dbReference>
<sequence>MYKLSSYNGDFQIQRLLIAIFSCTTILGSSIITEGSLAPCVIYAIVLRHHSRLEYSTRNGTSRAFWIESAQMADLKGKGILYEDDDEPIKLTEQDDVQVLKEFQMSLICKVLNPKKQNVEKLLQTMPTQWRLQDRITANDLGKGKFYLLVRWEPVVHDDYPWIIPFWVQLYGLSLHLWMVANLKKIGSRIGQVDDDSIEITEGRGARAQAERGGVFARVQLPQDHNGLQPLLRGRYHADDDYQSRNRGAASHSDRIMRRRDEKPRSARYGENRYGRGPYDRKAEQSWREKKVEEARVTGKSPDNADVHGGSSKAHEVVPYGQSSDMIKSSYGGKKHGETEEHISGGSRGNRRLASAIVTPSHQQPTQDDNVTIQGNNVALALTFSPQRPSEVENDQVIGALEGMELLDSNDVGMMDCDAQDDDLLAEEVKDMEEKARHSSVAGSSMALSHNDRKASKGGARWTAPLGIQSKKERVFVKDLHGSVRPIALAVIR</sequence>
<accession>A0A8S9JXR3</accession>
<protein>
    <recommendedName>
        <fullName evidence="3">DUF4283 domain-containing protein</fullName>
    </recommendedName>
</protein>
<organism evidence="2">
    <name type="scientific">Brassica cretica</name>
    <name type="common">Mustard</name>
    <dbReference type="NCBI Taxonomy" id="69181"/>
    <lineage>
        <taxon>Eukaryota</taxon>
        <taxon>Viridiplantae</taxon>
        <taxon>Streptophyta</taxon>
        <taxon>Embryophyta</taxon>
        <taxon>Tracheophyta</taxon>
        <taxon>Spermatophyta</taxon>
        <taxon>Magnoliopsida</taxon>
        <taxon>eudicotyledons</taxon>
        <taxon>Gunneridae</taxon>
        <taxon>Pentapetalae</taxon>
        <taxon>rosids</taxon>
        <taxon>malvids</taxon>
        <taxon>Brassicales</taxon>
        <taxon>Brassicaceae</taxon>
        <taxon>Brassiceae</taxon>
        <taxon>Brassica</taxon>
    </lineage>
</organism>
<name>A0A8S9JXR3_BRACR</name>
<evidence type="ECO:0000313" key="2">
    <source>
        <dbReference type="EMBL" id="KAF2586875.1"/>
    </source>
</evidence>
<feature type="compositionally biased region" description="Basic and acidic residues" evidence="1">
    <location>
        <begin position="252"/>
        <end position="297"/>
    </location>
</feature>
<gene>
    <name evidence="2" type="ORF">F2Q70_00036061</name>
</gene>
<evidence type="ECO:0000256" key="1">
    <source>
        <dbReference type="SAM" id="MobiDB-lite"/>
    </source>
</evidence>
<feature type="region of interest" description="Disordered" evidence="1">
    <location>
        <begin position="330"/>
        <end position="349"/>
    </location>
</feature>